<proteinExistence type="predicted"/>
<dbReference type="PANTHER" id="PTHR31836">
    <property type="match status" value="1"/>
</dbReference>
<dbReference type="InterPro" id="IPR007112">
    <property type="entry name" value="Expansin/allergen_DPBB_dom"/>
</dbReference>
<dbReference type="CAZy" id="CBM63">
    <property type="family name" value="Carbohydrate-Binding Module Family 63"/>
</dbReference>
<evidence type="ECO:0000256" key="2">
    <source>
        <dbReference type="SAM" id="MobiDB-lite"/>
    </source>
</evidence>
<dbReference type="eggNOG" id="COG4305">
    <property type="taxonomic scope" value="Bacteria"/>
</dbReference>
<feature type="region of interest" description="Disordered" evidence="2">
    <location>
        <begin position="46"/>
        <end position="135"/>
    </location>
</feature>
<dbReference type="STRING" id="479433.Caci_4960"/>
<dbReference type="CDD" id="cd22272">
    <property type="entry name" value="DPBB_EXLX1-like"/>
    <property type="match status" value="1"/>
</dbReference>
<organism evidence="5 6">
    <name type="scientific">Catenulispora acidiphila (strain DSM 44928 / JCM 14897 / NBRC 102108 / NRRL B-24433 / ID139908)</name>
    <dbReference type="NCBI Taxonomy" id="479433"/>
    <lineage>
        <taxon>Bacteria</taxon>
        <taxon>Bacillati</taxon>
        <taxon>Actinomycetota</taxon>
        <taxon>Actinomycetes</taxon>
        <taxon>Catenulisporales</taxon>
        <taxon>Catenulisporaceae</taxon>
        <taxon>Catenulispora</taxon>
    </lineage>
</organism>
<dbReference type="HOGENOM" id="CLU_071006_0_0_11"/>
<feature type="transmembrane region" description="Helical" evidence="3">
    <location>
        <begin position="24"/>
        <end position="45"/>
    </location>
</feature>
<reference evidence="5 6" key="1">
    <citation type="journal article" date="2009" name="Stand. Genomic Sci.">
        <title>Complete genome sequence of Catenulispora acidiphila type strain (ID 139908).</title>
        <authorList>
            <person name="Copeland A."/>
            <person name="Lapidus A."/>
            <person name="Glavina Del Rio T."/>
            <person name="Nolan M."/>
            <person name="Lucas S."/>
            <person name="Chen F."/>
            <person name="Tice H."/>
            <person name="Cheng J.F."/>
            <person name="Bruce D."/>
            <person name="Goodwin L."/>
            <person name="Pitluck S."/>
            <person name="Mikhailova N."/>
            <person name="Pati A."/>
            <person name="Ivanova N."/>
            <person name="Mavromatis K."/>
            <person name="Chen A."/>
            <person name="Palaniappan K."/>
            <person name="Chain P."/>
            <person name="Land M."/>
            <person name="Hauser L."/>
            <person name="Chang Y.J."/>
            <person name="Jeffries C.D."/>
            <person name="Chertkov O."/>
            <person name="Brettin T."/>
            <person name="Detter J.C."/>
            <person name="Han C."/>
            <person name="Ali Z."/>
            <person name="Tindall B.J."/>
            <person name="Goker M."/>
            <person name="Bristow J."/>
            <person name="Eisen J.A."/>
            <person name="Markowitz V."/>
            <person name="Hugenholtz P."/>
            <person name="Kyrpides N.C."/>
            <person name="Klenk H.P."/>
        </authorList>
    </citation>
    <scope>NUCLEOTIDE SEQUENCE [LARGE SCALE GENOMIC DNA]</scope>
    <source>
        <strain evidence="6">DSM 44928 / JCM 14897 / NBRC 102108 / NRRL B-24433 / ID139908</strain>
    </source>
</reference>
<dbReference type="Proteomes" id="UP000000851">
    <property type="component" value="Chromosome"/>
</dbReference>
<dbReference type="Pfam" id="PF03330">
    <property type="entry name" value="DPBB_1"/>
    <property type="match status" value="1"/>
</dbReference>
<feature type="compositionally biased region" description="Low complexity" evidence="2">
    <location>
        <begin position="110"/>
        <end position="121"/>
    </location>
</feature>
<evidence type="ECO:0000256" key="3">
    <source>
        <dbReference type="SAM" id="Phobius"/>
    </source>
</evidence>
<keyword evidence="3" id="KW-1133">Transmembrane helix</keyword>
<evidence type="ECO:0000259" key="4">
    <source>
        <dbReference type="PROSITE" id="PS50842"/>
    </source>
</evidence>
<keyword evidence="3" id="KW-0472">Membrane</keyword>
<dbReference type="Gene3D" id="2.40.40.10">
    <property type="entry name" value="RlpA-like domain"/>
    <property type="match status" value="1"/>
</dbReference>
<dbReference type="SUPFAM" id="SSF50685">
    <property type="entry name" value="Barwin-like endoglucanases"/>
    <property type="match status" value="1"/>
</dbReference>
<dbReference type="AlphaFoldDB" id="C7Q384"/>
<dbReference type="PANTHER" id="PTHR31836:SF21">
    <property type="entry name" value="EXPANSIN-LIKE PROTEIN 7"/>
    <property type="match status" value="1"/>
</dbReference>
<dbReference type="InterPro" id="IPR036908">
    <property type="entry name" value="RlpA-like_sf"/>
</dbReference>
<feature type="region of interest" description="Disordered" evidence="2">
    <location>
        <begin position="1"/>
        <end position="20"/>
    </location>
</feature>
<accession>C7Q384</accession>
<keyword evidence="1" id="KW-0732">Signal</keyword>
<evidence type="ECO:0000313" key="5">
    <source>
        <dbReference type="EMBL" id="ACU73820.1"/>
    </source>
</evidence>
<sequence length="337" mass="34141" precursor="true">MQGIRSLEGEPVKATHPTTHRSRWLPISTAAGLLVVAGLIAGLAMGSSSRHTADPPPAATGFATTGSGMTATPNSAPTSAEPSAPAVASGTASSASSPTVAAAHKTPGKTSTTSQTSATPTHGGAPSPTATSLAGRVQPGVTYQGVATEYSAADGDGACLFGPAADMMIAAMNELDYQNSEACGAHVLVRAANGATITVLITNECPYPCAPGQLDLSQQAFAKLADPKAGRISVTWQLVSPAAAGNVSIRYKVGSSQYWCGIQVIGERNPVARLEVAAGSGWQQLPRASYNYFLSANGAGCGKAVRITDIFGQQVTTAALPVEPDVIQPAGVQFSRH</sequence>
<dbReference type="InParanoid" id="C7Q384"/>
<evidence type="ECO:0000256" key="1">
    <source>
        <dbReference type="ARBA" id="ARBA00022729"/>
    </source>
</evidence>
<evidence type="ECO:0000313" key="6">
    <source>
        <dbReference type="Proteomes" id="UP000000851"/>
    </source>
</evidence>
<feature type="domain" description="Expansin-like EG45" evidence="4">
    <location>
        <begin position="156"/>
        <end position="246"/>
    </location>
</feature>
<dbReference type="KEGG" id="cai:Caci_4960"/>
<dbReference type="NCBIfam" id="NF041144">
    <property type="entry name" value="expansin_EXLX1"/>
    <property type="match status" value="1"/>
</dbReference>
<dbReference type="Gene3D" id="2.60.40.760">
    <property type="entry name" value="Expansin, cellulose-binding-like domain"/>
    <property type="match status" value="1"/>
</dbReference>
<keyword evidence="6" id="KW-1185">Reference proteome</keyword>
<dbReference type="PROSITE" id="PS50842">
    <property type="entry name" value="EXPANSIN_EG45"/>
    <property type="match status" value="1"/>
</dbReference>
<dbReference type="InterPro" id="IPR051477">
    <property type="entry name" value="Expansin_CellWall"/>
</dbReference>
<gene>
    <name evidence="5" type="ordered locus">Caci_4960</name>
</gene>
<protein>
    <submittedName>
        <fullName evidence="5">Rare lipoprotein A</fullName>
    </submittedName>
</protein>
<keyword evidence="3" id="KW-0812">Transmembrane</keyword>
<dbReference type="RefSeq" id="WP_015793549.1">
    <property type="nucleotide sequence ID" value="NC_013131.1"/>
</dbReference>
<dbReference type="EMBL" id="CP001700">
    <property type="protein sequence ID" value="ACU73820.1"/>
    <property type="molecule type" value="Genomic_DNA"/>
</dbReference>
<keyword evidence="5" id="KW-0449">Lipoprotein</keyword>
<feature type="compositionally biased region" description="Low complexity" evidence="2">
    <location>
        <begin position="70"/>
        <end position="103"/>
    </location>
</feature>
<dbReference type="InterPro" id="IPR009009">
    <property type="entry name" value="RlpA-like_DPBB"/>
</dbReference>
<name>C7Q384_CATAD</name>
<dbReference type="InterPro" id="IPR049818">
    <property type="entry name" value="Expansin_EXLX1-like"/>
</dbReference>
<dbReference type="InterPro" id="IPR036749">
    <property type="entry name" value="Expansin_CBD_sf"/>
</dbReference>